<dbReference type="Gene3D" id="2.30.42.10">
    <property type="match status" value="1"/>
</dbReference>
<evidence type="ECO:0000256" key="1">
    <source>
        <dbReference type="SAM" id="MobiDB-lite"/>
    </source>
</evidence>
<name>A0A7S4R5V1_9DINO</name>
<dbReference type="InterPro" id="IPR036034">
    <property type="entry name" value="PDZ_sf"/>
</dbReference>
<dbReference type="PROSITE" id="PS50106">
    <property type="entry name" value="PDZ"/>
    <property type="match status" value="1"/>
</dbReference>
<feature type="compositionally biased region" description="Low complexity" evidence="1">
    <location>
        <begin position="230"/>
        <end position="248"/>
    </location>
</feature>
<gene>
    <name evidence="3" type="ORF">AMON00008_LOCUS30634</name>
</gene>
<protein>
    <recommendedName>
        <fullName evidence="2">PDZ domain-containing protein</fullName>
    </recommendedName>
</protein>
<feature type="region of interest" description="Disordered" evidence="1">
    <location>
        <begin position="1"/>
        <end position="25"/>
    </location>
</feature>
<proteinExistence type="predicted"/>
<dbReference type="EMBL" id="HBNR01044033">
    <property type="protein sequence ID" value="CAE4604375.1"/>
    <property type="molecule type" value="Transcribed_RNA"/>
</dbReference>
<sequence>MFRPPAGIPSEMDEKPRGVDKDGHPGWAAASLMEDIRQKMLRSVDEEMTEREQMAWTRGTRAAQAMQTEDEQSFSSLVDSLAEVRSAQHSLEAENQRLRHVITALAGRISQMGATAAPSPWSLGWTSPLSDPGPAPGIPLQATPAAPAFLAPSVFPPPAGEVAGAMEELWRATTSSDDISPHLSTLSAIPLQPQVKLPLTRQVPLLGAKVSLADGLGIGSPATPTLDTPSTARSAAGSEASSGCSSTSDDVDAYVFGLTLRLADSAELGLTTSQSGRDRHLRIEGVLPGGAADAWNRQCGSSGAAEKVLIPGDKIVSVNDVAGDPQAMLLECSSRRLLRLQIVRVGSSAPSSPREVELPAADRWTRSSISASKASWKI</sequence>
<organism evidence="3">
    <name type="scientific">Alexandrium monilatum</name>
    <dbReference type="NCBI Taxonomy" id="311494"/>
    <lineage>
        <taxon>Eukaryota</taxon>
        <taxon>Sar</taxon>
        <taxon>Alveolata</taxon>
        <taxon>Dinophyceae</taxon>
        <taxon>Gonyaulacales</taxon>
        <taxon>Pyrocystaceae</taxon>
        <taxon>Alexandrium</taxon>
    </lineage>
</organism>
<feature type="compositionally biased region" description="Basic and acidic residues" evidence="1">
    <location>
        <begin position="12"/>
        <end position="24"/>
    </location>
</feature>
<dbReference type="SUPFAM" id="SSF50156">
    <property type="entry name" value="PDZ domain-like"/>
    <property type="match status" value="1"/>
</dbReference>
<dbReference type="AlphaFoldDB" id="A0A7S4R5V1"/>
<reference evidence="3" key="1">
    <citation type="submission" date="2021-01" db="EMBL/GenBank/DDBJ databases">
        <authorList>
            <person name="Corre E."/>
            <person name="Pelletier E."/>
            <person name="Niang G."/>
            <person name="Scheremetjew M."/>
            <person name="Finn R."/>
            <person name="Kale V."/>
            <person name="Holt S."/>
            <person name="Cochrane G."/>
            <person name="Meng A."/>
            <person name="Brown T."/>
            <person name="Cohen L."/>
        </authorList>
    </citation>
    <scope>NUCLEOTIDE SEQUENCE</scope>
    <source>
        <strain evidence="3">CCMP3105</strain>
    </source>
</reference>
<dbReference type="InterPro" id="IPR001478">
    <property type="entry name" value="PDZ"/>
</dbReference>
<feature type="region of interest" description="Disordered" evidence="1">
    <location>
        <begin position="219"/>
        <end position="248"/>
    </location>
</feature>
<feature type="domain" description="PDZ" evidence="2">
    <location>
        <begin position="257"/>
        <end position="346"/>
    </location>
</feature>
<evidence type="ECO:0000313" key="3">
    <source>
        <dbReference type="EMBL" id="CAE4604375.1"/>
    </source>
</evidence>
<evidence type="ECO:0000259" key="2">
    <source>
        <dbReference type="PROSITE" id="PS50106"/>
    </source>
</evidence>
<accession>A0A7S4R5V1</accession>